<name>A0A6M2DYC6_XENCH</name>
<protein>
    <submittedName>
        <fullName evidence="2">Putative secreted protein</fullName>
    </submittedName>
</protein>
<keyword evidence="1" id="KW-0732">Signal</keyword>
<organism evidence="2">
    <name type="scientific">Xenopsylla cheopis</name>
    <name type="common">Oriental rat flea</name>
    <name type="synonym">Pulex cheopis</name>
    <dbReference type="NCBI Taxonomy" id="163159"/>
    <lineage>
        <taxon>Eukaryota</taxon>
        <taxon>Metazoa</taxon>
        <taxon>Ecdysozoa</taxon>
        <taxon>Arthropoda</taxon>
        <taxon>Hexapoda</taxon>
        <taxon>Insecta</taxon>
        <taxon>Pterygota</taxon>
        <taxon>Neoptera</taxon>
        <taxon>Endopterygota</taxon>
        <taxon>Siphonaptera</taxon>
        <taxon>Pulicidae</taxon>
        <taxon>Xenopsyllinae</taxon>
        <taxon>Xenopsylla</taxon>
    </lineage>
</organism>
<evidence type="ECO:0000313" key="2">
    <source>
        <dbReference type="EMBL" id="NOV50078.1"/>
    </source>
</evidence>
<evidence type="ECO:0000256" key="1">
    <source>
        <dbReference type="SAM" id="SignalP"/>
    </source>
</evidence>
<reference evidence="2" key="1">
    <citation type="submission" date="2020-03" db="EMBL/GenBank/DDBJ databases">
        <title>Transcriptomic Profiling of the Digestive Tract of the Rat Flea, Xenopsylla cheopis, Following Blood Feeding and Infection with Yersinia pestis.</title>
        <authorList>
            <person name="Bland D.M."/>
            <person name="Martens C.A."/>
            <person name="Virtaneva K."/>
            <person name="Kanakabandi K."/>
            <person name="Long D."/>
            <person name="Rosenke R."/>
            <person name="Saturday G.A."/>
            <person name="Hoyt F.H."/>
            <person name="Bruno D.P."/>
            <person name="Ribeiro J.M.C."/>
            <person name="Hinnebusch J."/>
        </authorList>
    </citation>
    <scope>NUCLEOTIDE SEQUENCE</scope>
</reference>
<proteinExistence type="predicted"/>
<dbReference type="SUPFAM" id="SSF57667">
    <property type="entry name" value="beta-beta-alpha zinc fingers"/>
    <property type="match status" value="1"/>
</dbReference>
<dbReference type="EMBL" id="GIIL01006352">
    <property type="protein sequence ID" value="NOV50078.1"/>
    <property type="molecule type" value="Transcribed_RNA"/>
</dbReference>
<sequence length="100" mass="11274">MLQFAVAALLIADVAVCSCNFADCSSSVLKAVAAVCRFQIQSYNMNGMARDLEPEKNERNKRIKKFKCDFCNKVFGVKSVFKRHLLGRKILFSNTYWGGI</sequence>
<dbReference type="AlphaFoldDB" id="A0A6M2DYC6"/>
<feature type="signal peptide" evidence="1">
    <location>
        <begin position="1"/>
        <end position="19"/>
    </location>
</feature>
<accession>A0A6M2DYC6</accession>
<dbReference type="InterPro" id="IPR036236">
    <property type="entry name" value="Znf_C2H2_sf"/>
</dbReference>
<feature type="chain" id="PRO_5026857596" evidence="1">
    <location>
        <begin position="20"/>
        <end position="100"/>
    </location>
</feature>